<dbReference type="GO" id="GO:0009117">
    <property type="term" value="P:nucleotide metabolic process"/>
    <property type="evidence" value="ECO:0007669"/>
    <property type="project" value="UniProtKB-KW"/>
</dbReference>
<dbReference type="GO" id="GO:0043103">
    <property type="term" value="P:hypoxanthine salvage"/>
    <property type="evidence" value="ECO:0007669"/>
    <property type="project" value="UniProtKB-UniRule"/>
</dbReference>
<comment type="function">
    <text evidence="7">Catalyzes the hydrolytic deamination of adenine to hypoxanthine. Plays an important role in the purine salvage pathway and in nitrogen catabolism.</text>
</comment>
<name>A0AAJ0B2H5_9PEZI</name>
<dbReference type="GO" id="GO:0005829">
    <property type="term" value="C:cytosol"/>
    <property type="evidence" value="ECO:0007669"/>
    <property type="project" value="TreeGrafter"/>
</dbReference>
<evidence type="ECO:0000256" key="3">
    <source>
        <dbReference type="ARBA" id="ARBA00022801"/>
    </source>
</evidence>
<feature type="domain" description="Adenosine deaminase" evidence="9">
    <location>
        <begin position="14"/>
        <end position="355"/>
    </location>
</feature>
<evidence type="ECO:0000313" key="10">
    <source>
        <dbReference type="EMBL" id="KAK1749995.1"/>
    </source>
</evidence>
<comment type="catalytic activity">
    <reaction evidence="7">
        <text>adenine + H2O + H(+) = hypoxanthine + NH4(+)</text>
        <dbReference type="Rhea" id="RHEA:23688"/>
        <dbReference type="ChEBI" id="CHEBI:15377"/>
        <dbReference type="ChEBI" id="CHEBI:15378"/>
        <dbReference type="ChEBI" id="CHEBI:16708"/>
        <dbReference type="ChEBI" id="CHEBI:17368"/>
        <dbReference type="ChEBI" id="CHEBI:28938"/>
        <dbReference type="EC" id="3.5.4.2"/>
    </reaction>
</comment>
<accession>A0AAJ0B2H5</accession>
<evidence type="ECO:0000259" key="9">
    <source>
        <dbReference type="Pfam" id="PF00962"/>
    </source>
</evidence>
<evidence type="ECO:0000256" key="2">
    <source>
        <dbReference type="ARBA" id="ARBA00022723"/>
    </source>
</evidence>
<feature type="binding site" evidence="7">
    <location>
        <position position="19"/>
    </location>
    <ligand>
        <name>Zn(2+)</name>
        <dbReference type="ChEBI" id="CHEBI:29105"/>
        <note>catalytic</note>
    </ligand>
</feature>
<gene>
    <name evidence="7" type="primary">AAH1</name>
    <name evidence="10" type="ORF">QBC47DRAFT_418534</name>
</gene>
<comment type="caution">
    <text evidence="10">The sequence shown here is derived from an EMBL/GenBank/DDBJ whole genome shotgun (WGS) entry which is preliminary data.</text>
</comment>
<keyword evidence="5 7" id="KW-0546">Nucleotide metabolism</keyword>
<dbReference type="EMBL" id="MU839850">
    <property type="protein sequence ID" value="KAK1749995.1"/>
    <property type="molecule type" value="Genomic_DNA"/>
</dbReference>
<keyword evidence="2 7" id="KW-0479">Metal-binding</keyword>
<dbReference type="GO" id="GO:0009168">
    <property type="term" value="P:purine ribonucleoside monophosphate biosynthetic process"/>
    <property type="evidence" value="ECO:0007669"/>
    <property type="project" value="InterPro"/>
</dbReference>
<dbReference type="Pfam" id="PF00962">
    <property type="entry name" value="A_deaminase"/>
    <property type="match status" value="1"/>
</dbReference>
<sequence>MCKSPLHDLLVNLPKCEHHVHLEGTLSPSLLFSLAAKNNIVLRDPSSPAPATTSPNGGEEGEAFTSPAHLAARYANFSSLDDFLAYYYVGFSVLRDADDFEALTYEYLVRAAQDNVRHAEVFFDPQGHLPRGVSVEVVMEGFGRAVRRAEAEGLGISVLLIPCLLRHLPVEHSAQVFDSLVRDGHFASGALSGLGLCSTEIDRPPELYRAIFERAKEHGTAHAGEEGPPAYIASALSELSVSRIDHGVRAAQSAELLALLAAQKILLTVCPLSNLALRGVQRVADVPIRAFIDAGVRFSINSDDPAYFGGYILDNYCAVQEAFGLSVGEWEGIARAAVEGSWCVEGRKGEILRELEGVLVEFGGVSG</sequence>
<dbReference type="AlphaFoldDB" id="A0AAJ0B2H5"/>
<evidence type="ECO:0000256" key="6">
    <source>
        <dbReference type="ARBA" id="ARBA00023242"/>
    </source>
</evidence>
<keyword evidence="6 7" id="KW-0539">Nucleus</keyword>
<dbReference type="InterPro" id="IPR028892">
    <property type="entry name" value="ADE"/>
</dbReference>
<reference evidence="10" key="1">
    <citation type="submission" date="2023-06" db="EMBL/GenBank/DDBJ databases">
        <title>Genome-scale phylogeny and comparative genomics of the fungal order Sordariales.</title>
        <authorList>
            <consortium name="Lawrence Berkeley National Laboratory"/>
            <person name="Hensen N."/>
            <person name="Bonometti L."/>
            <person name="Westerberg I."/>
            <person name="Brannstrom I.O."/>
            <person name="Guillou S."/>
            <person name="Cros-Aarteil S."/>
            <person name="Calhoun S."/>
            <person name="Haridas S."/>
            <person name="Kuo A."/>
            <person name="Mondo S."/>
            <person name="Pangilinan J."/>
            <person name="Riley R."/>
            <person name="Labutti K."/>
            <person name="Andreopoulos B."/>
            <person name="Lipzen A."/>
            <person name="Chen C."/>
            <person name="Yanf M."/>
            <person name="Daum C."/>
            <person name="Ng V."/>
            <person name="Clum A."/>
            <person name="Steindorff A."/>
            <person name="Ohm R."/>
            <person name="Martin F."/>
            <person name="Silar P."/>
            <person name="Natvig D."/>
            <person name="Lalanne C."/>
            <person name="Gautier V."/>
            <person name="Ament-Velasquez S.L."/>
            <person name="Kruys A."/>
            <person name="Hutchinson M.I."/>
            <person name="Powell A.J."/>
            <person name="Barry K."/>
            <person name="Miller A.N."/>
            <person name="Grigoriev I.V."/>
            <person name="Debuchy R."/>
            <person name="Gladieux P."/>
            <person name="Thoren M.H."/>
            <person name="Johannesson H."/>
        </authorList>
    </citation>
    <scope>NUCLEOTIDE SEQUENCE</scope>
    <source>
        <strain evidence="10">PSN4</strain>
    </source>
</reference>
<dbReference type="GO" id="GO:0006146">
    <property type="term" value="P:adenine catabolic process"/>
    <property type="evidence" value="ECO:0007669"/>
    <property type="project" value="UniProtKB-UniRule"/>
</dbReference>
<dbReference type="InterPro" id="IPR032466">
    <property type="entry name" value="Metal_Hydrolase"/>
</dbReference>
<evidence type="ECO:0000313" key="11">
    <source>
        <dbReference type="Proteomes" id="UP001239445"/>
    </source>
</evidence>
<dbReference type="GO" id="GO:0008270">
    <property type="term" value="F:zinc ion binding"/>
    <property type="evidence" value="ECO:0007669"/>
    <property type="project" value="UniProtKB-UniRule"/>
</dbReference>
<feature type="site" description="Important for catalytic activity" evidence="7">
    <location>
        <position position="246"/>
    </location>
</feature>
<dbReference type="EC" id="3.5.4.2" evidence="7"/>
<dbReference type="InterPro" id="IPR006330">
    <property type="entry name" value="Ado/ade_deaminase"/>
</dbReference>
<dbReference type="PANTHER" id="PTHR43114:SF6">
    <property type="entry name" value="ADENINE DEAMINASE"/>
    <property type="match status" value="1"/>
</dbReference>
<dbReference type="InterPro" id="IPR001365">
    <property type="entry name" value="A_deaminase_dom"/>
</dbReference>
<keyword evidence="1 7" id="KW-0963">Cytoplasm</keyword>
<feature type="binding site" evidence="7">
    <location>
        <position position="304"/>
    </location>
    <ligand>
        <name>substrate</name>
    </ligand>
</feature>
<evidence type="ECO:0000256" key="8">
    <source>
        <dbReference type="SAM" id="MobiDB-lite"/>
    </source>
</evidence>
<feature type="binding site" evidence="7">
    <location>
        <position position="21"/>
    </location>
    <ligand>
        <name>Zn(2+)</name>
        <dbReference type="ChEBI" id="CHEBI:29105"/>
        <note>catalytic</note>
    </ligand>
</feature>
<evidence type="ECO:0000256" key="1">
    <source>
        <dbReference type="ARBA" id="ARBA00022490"/>
    </source>
</evidence>
<keyword evidence="4 7" id="KW-0862">Zinc</keyword>
<feature type="active site" description="Proton donor" evidence="7">
    <location>
        <position position="225"/>
    </location>
</feature>
<feature type="binding site" evidence="7">
    <location>
        <position position="303"/>
    </location>
    <ligand>
        <name>Zn(2+)</name>
        <dbReference type="ChEBI" id="CHEBI:29105"/>
        <note>catalytic</note>
    </ligand>
</feature>
<dbReference type="SUPFAM" id="SSF51556">
    <property type="entry name" value="Metallo-dependent hydrolases"/>
    <property type="match status" value="1"/>
</dbReference>
<dbReference type="NCBIfam" id="TIGR01430">
    <property type="entry name" value="aden_deam"/>
    <property type="match status" value="1"/>
</dbReference>
<feature type="compositionally biased region" description="Low complexity" evidence="8">
    <location>
        <begin position="45"/>
        <end position="55"/>
    </location>
</feature>
<organism evidence="10 11">
    <name type="scientific">Echria macrotheca</name>
    <dbReference type="NCBI Taxonomy" id="438768"/>
    <lineage>
        <taxon>Eukaryota</taxon>
        <taxon>Fungi</taxon>
        <taxon>Dikarya</taxon>
        <taxon>Ascomycota</taxon>
        <taxon>Pezizomycotina</taxon>
        <taxon>Sordariomycetes</taxon>
        <taxon>Sordariomycetidae</taxon>
        <taxon>Sordariales</taxon>
        <taxon>Schizotheciaceae</taxon>
        <taxon>Echria</taxon>
    </lineage>
</organism>
<keyword evidence="11" id="KW-1185">Reference proteome</keyword>
<dbReference type="PROSITE" id="PS00485">
    <property type="entry name" value="A_DEAMINASE"/>
    <property type="match status" value="1"/>
</dbReference>
<comment type="subcellular location">
    <subcellularLocation>
        <location evidence="7">Cytoplasm</location>
    </subcellularLocation>
    <subcellularLocation>
        <location evidence="7">Nucleus</location>
    </subcellularLocation>
</comment>
<evidence type="ECO:0000256" key="7">
    <source>
        <dbReference type="HAMAP-Rule" id="MF_03145"/>
    </source>
</evidence>
<keyword evidence="3 7" id="KW-0378">Hydrolase</keyword>
<evidence type="ECO:0000256" key="4">
    <source>
        <dbReference type="ARBA" id="ARBA00022833"/>
    </source>
</evidence>
<comment type="similarity">
    <text evidence="7">Belongs to the metallo-dependent hydrolases superfamily. Adenosine and AMP deaminases family. Adenine deaminase type 2 subfamily.</text>
</comment>
<dbReference type="Gene3D" id="3.20.20.140">
    <property type="entry name" value="Metal-dependent hydrolases"/>
    <property type="match status" value="1"/>
</dbReference>
<feature type="region of interest" description="Disordered" evidence="8">
    <location>
        <begin position="44"/>
        <end position="63"/>
    </location>
</feature>
<dbReference type="GO" id="GO:0005634">
    <property type="term" value="C:nucleus"/>
    <property type="evidence" value="ECO:0007669"/>
    <property type="project" value="UniProtKB-SubCell"/>
</dbReference>
<evidence type="ECO:0000256" key="5">
    <source>
        <dbReference type="ARBA" id="ARBA00023080"/>
    </source>
</evidence>
<dbReference type="Proteomes" id="UP001239445">
    <property type="component" value="Unassembled WGS sequence"/>
</dbReference>
<dbReference type="PANTHER" id="PTHR43114">
    <property type="entry name" value="ADENINE DEAMINASE"/>
    <property type="match status" value="1"/>
</dbReference>
<protein>
    <recommendedName>
        <fullName evidence="7">Adenine deaminase</fullName>
        <shortName evidence="7">ADE</shortName>
        <ecNumber evidence="7">3.5.4.2</ecNumber>
    </recommendedName>
    <alternativeName>
        <fullName evidence="7">Adenine aminohydrolase</fullName>
        <shortName evidence="7">AAH</shortName>
    </alternativeName>
</protein>
<dbReference type="GO" id="GO:0000034">
    <property type="term" value="F:adenine deaminase activity"/>
    <property type="evidence" value="ECO:0007669"/>
    <property type="project" value="UniProtKB-UniRule"/>
</dbReference>
<dbReference type="HAMAP" id="MF_01962">
    <property type="entry name" value="Adenine_deaminase"/>
    <property type="match status" value="1"/>
</dbReference>
<comment type="cofactor">
    <cofactor evidence="7">
        <name>Zn(2+)</name>
        <dbReference type="ChEBI" id="CHEBI:29105"/>
    </cofactor>
    <text evidence="7">Binds 1 zinc ion per subunit.</text>
</comment>
<dbReference type="InterPro" id="IPR006650">
    <property type="entry name" value="A/AMP_deam_AS"/>
</dbReference>
<feature type="binding site" evidence="7">
    <location>
        <position position="222"/>
    </location>
    <ligand>
        <name>Zn(2+)</name>
        <dbReference type="ChEBI" id="CHEBI:29105"/>
        <note>catalytic</note>
    </ligand>
</feature>
<proteinExistence type="inferred from homology"/>